<gene>
    <name evidence="4" type="ORF">1663</name>
</gene>
<evidence type="ECO:0000259" key="2">
    <source>
        <dbReference type="SMART" id="SM00849"/>
    </source>
</evidence>
<dbReference type="RefSeq" id="WP_046497517.1">
    <property type="nucleotide sequence ID" value="NZ_CGIH01000027.1"/>
</dbReference>
<dbReference type="Gene3D" id="3.40.50.10890">
    <property type="match status" value="1"/>
</dbReference>
<dbReference type="SMART" id="SM01027">
    <property type="entry name" value="Beta-Casp"/>
    <property type="match status" value="1"/>
</dbReference>
<evidence type="ECO:0000313" key="5">
    <source>
        <dbReference type="Proteomes" id="UP000045545"/>
    </source>
</evidence>
<dbReference type="InterPro" id="IPR011108">
    <property type="entry name" value="RMMBL"/>
</dbReference>
<dbReference type="PANTHER" id="PTHR11203:SF37">
    <property type="entry name" value="INTEGRATOR COMPLEX SUBUNIT 11"/>
    <property type="match status" value="1"/>
</dbReference>
<dbReference type="InterPro" id="IPR036866">
    <property type="entry name" value="RibonucZ/Hydroxyglut_hydro"/>
</dbReference>
<dbReference type="Pfam" id="PF10996">
    <property type="entry name" value="Beta-Casp"/>
    <property type="match status" value="1"/>
</dbReference>
<dbReference type="EMBL" id="CGIH01000027">
    <property type="protein sequence ID" value="CFX69494.1"/>
    <property type="molecule type" value="Genomic_DNA"/>
</dbReference>
<dbReference type="InterPro" id="IPR001279">
    <property type="entry name" value="Metallo-B-lactamas"/>
</dbReference>
<evidence type="ECO:0000313" key="4">
    <source>
        <dbReference type="EMBL" id="CFX69494.1"/>
    </source>
</evidence>
<organism evidence="4 5">
    <name type="scientific">Syntrophomonas zehnderi OL-4</name>
    <dbReference type="NCBI Taxonomy" id="690567"/>
    <lineage>
        <taxon>Bacteria</taxon>
        <taxon>Bacillati</taxon>
        <taxon>Bacillota</taxon>
        <taxon>Clostridia</taxon>
        <taxon>Eubacteriales</taxon>
        <taxon>Syntrophomonadaceae</taxon>
        <taxon>Syntrophomonas</taxon>
    </lineage>
</organism>
<evidence type="ECO:0000256" key="1">
    <source>
        <dbReference type="ARBA" id="ARBA00022801"/>
    </source>
</evidence>
<dbReference type="Pfam" id="PF07521">
    <property type="entry name" value="RMMBL"/>
    <property type="match status" value="1"/>
</dbReference>
<dbReference type="CDD" id="cd16295">
    <property type="entry name" value="TTHA0252-CPSF-like_MBL-fold"/>
    <property type="match status" value="1"/>
</dbReference>
<name>A0A0E3W3B4_9FIRM</name>
<dbReference type="Pfam" id="PF00753">
    <property type="entry name" value="Lactamase_B"/>
    <property type="match status" value="1"/>
</dbReference>
<dbReference type="STRING" id="690567.1663"/>
<evidence type="ECO:0000259" key="3">
    <source>
        <dbReference type="SMART" id="SM01027"/>
    </source>
</evidence>
<keyword evidence="1" id="KW-0378">Hydrolase</keyword>
<dbReference type="OrthoDB" id="9803916at2"/>
<feature type="domain" description="Metallo-beta-lactamase" evidence="2">
    <location>
        <begin position="13"/>
        <end position="248"/>
    </location>
</feature>
<dbReference type="SMART" id="SM00849">
    <property type="entry name" value="Lactamase_B"/>
    <property type="match status" value="1"/>
</dbReference>
<dbReference type="AlphaFoldDB" id="A0A0E3W3B4"/>
<dbReference type="SUPFAM" id="SSF56281">
    <property type="entry name" value="Metallo-hydrolase/oxidoreductase"/>
    <property type="match status" value="1"/>
</dbReference>
<feature type="domain" description="Beta-Casp" evidence="3">
    <location>
        <begin position="253"/>
        <end position="379"/>
    </location>
</feature>
<protein>
    <submittedName>
        <fullName evidence="4">RNA-metabolising metallo-beta-lactamase</fullName>
    </submittedName>
</protein>
<dbReference type="Gene3D" id="3.60.15.10">
    <property type="entry name" value="Ribonuclease Z/Hydroxyacylglutathione hydrolase-like"/>
    <property type="match status" value="1"/>
</dbReference>
<dbReference type="Proteomes" id="UP000045545">
    <property type="component" value="Unassembled WGS sequence"/>
</dbReference>
<accession>A0A0E3W3B4</accession>
<dbReference type="InterPro" id="IPR050698">
    <property type="entry name" value="MBL"/>
</dbReference>
<proteinExistence type="predicted"/>
<dbReference type="GO" id="GO:0016787">
    <property type="term" value="F:hydrolase activity"/>
    <property type="evidence" value="ECO:0007669"/>
    <property type="project" value="UniProtKB-KW"/>
</dbReference>
<dbReference type="InterPro" id="IPR022712">
    <property type="entry name" value="Beta_Casp"/>
</dbReference>
<dbReference type="PANTHER" id="PTHR11203">
    <property type="entry name" value="CLEAVAGE AND POLYADENYLATION SPECIFICITY FACTOR FAMILY MEMBER"/>
    <property type="match status" value="1"/>
</dbReference>
<sequence>MKIKFLGAARTVTGSFHVIETDQVRFAIDCGLFQGSKEVRERNYQDFKIDPRSLQFLILTHAHIDHSGLIPKLYNSGFRGQIFCNTATAELCEVMLPDSAYIQESEVKRKNRKLSRAGQKLLNPIYTVEDATNCLALFRPINYDEIIELAPGVKARFRDAGHILGSSIVELWLKEGSQEIKIVFSGDLGNFDRAFVKDPTTIESADYVIMESTYGDRFHKEVFNRQEKLKQIIDDTMKKGGNLIIPAFAVERTQDLIYDFNELYLKGDLDPDIDIYIDSPLAIAATEIFKNHTSLYDAQTMQHVKNGNHPLYLPNLKYSRTQEESVQLNKIEGGTIIISASGMCEAGRIKHHLKHNLWRPEATILIVGFQAQGTLGRRIVDGEKTVVIHGEQVSVKADICNMDLYSGHADQAGLFAWLKKFNSPPSKVFLVHGDEQPQKTLGALIEQELKMSVEIPRWLEEYELTASAPEIVTAAALEETSNDALKAEELYLQVRTKLNELFQAGSRTQDYAQIIEKLNQIKANL</sequence>
<keyword evidence="5" id="KW-1185">Reference proteome</keyword>
<reference evidence="4 5" key="1">
    <citation type="submission" date="2015-03" db="EMBL/GenBank/DDBJ databases">
        <authorList>
            <person name="Murphy D."/>
        </authorList>
    </citation>
    <scope>NUCLEOTIDE SEQUENCE [LARGE SCALE GENOMIC DNA]</scope>
    <source>
        <strain evidence="4 5">OL-4</strain>
    </source>
</reference>
<dbReference type="GO" id="GO:0004521">
    <property type="term" value="F:RNA endonuclease activity"/>
    <property type="evidence" value="ECO:0007669"/>
    <property type="project" value="TreeGrafter"/>
</dbReference>